<organism evidence="1">
    <name type="scientific">Brassica napus</name>
    <name type="common">Rape</name>
    <dbReference type="NCBI Taxonomy" id="3708"/>
    <lineage>
        <taxon>Eukaryota</taxon>
        <taxon>Viridiplantae</taxon>
        <taxon>Streptophyta</taxon>
        <taxon>Embryophyta</taxon>
        <taxon>Tracheophyta</taxon>
        <taxon>Spermatophyta</taxon>
        <taxon>Magnoliopsida</taxon>
        <taxon>eudicotyledons</taxon>
        <taxon>Gunneridae</taxon>
        <taxon>Pentapetalae</taxon>
        <taxon>rosids</taxon>
        <taxon>malvids</taxon>
        <taxon>Brassicales</taxon>
        <taxon>Brassicaceae</taxon>
        <taxon>Brassiceae</taxon>
        <taxon>Brassica</taxon>
    </lineage>
</organism>
<gene>
    <name evidence="1" type="ORF">DARMORV10_C07P40250.1</name>
</gene>
<dbReference type="EMBL" id="HG994371">
    <property type="protein sequence ID" value="CAF2011517.1"/>
    <property type="molecule type" value="Genomic_DNA"/>
</dbReference>
<accession>A0A816MHN8</accession>
<reference evidence="1" key="1">
    <citation type="submission" date="2021-01" db="EMBL/GenBank/DDBJ databases">
        <authorList>
            <consortium name="Genoscope - CEA"/>
            <person name="William W."/>
        </authorList>
    </citation>
    <scope>NUCLEOTIDE SEQUENCE</scope>
</reference>
<proteinExistence type="predicted"/>
<dbReference type="Proteomes" id="UP001295469">
    <property type="component" value="Chromosome C07"/>
</dbReference>
<dbReference type="AlphaFoldDB" id="A0A816MHN8"/>
<sequence length="95" mass="10604">MQDWRRQRRHREGSINQVKLKDFGVEVSIAWGFAGGASQNYPPAAAAREEAHNPSLVMKLGMTRVGISLHAGRVYCLGFSRSLRKSQYNGLFLLG</sequence>
<name>A0A816MHN8_BRANA</name>
<evidence type="ECO:0000313" key="1">
    <source>
        <dbReference type="EMBL" id="CAF2011517.1"/>
    </source>
</evidence>
<protein>
    <submittedName>
        <fullName evidence="1">(rape) hypothetical protein</fullName>
    </submittedName>
</protein>